<organism evidence="1">
    <name type="scientific">Virus NIOZ-UU159</name>
    <dbReference type="NCBI Taxonomy" id="2763270"/>
    <lineage>
        <taxon>Viruses</taxon>
    </lineage>
</organism>
<proteinExistence type="predicted"/>
<dbReference type="EMBL" id="MW030599">
    <property type="protein sequence ID" value="QPI16746.1"/>
    <property type="molecule type" value="Genomic_DNA"/>
</dbReference>
<sequence>MILYSIFITYVIAFDNQLYEFSKNPENYQPSGSIQDNYLIENSLIIFYKKIYKRHTNFTLEISDNNKKLDFGKTFTFSPLNDFCNSEFEKDNAKFCLKYHHNNWDCIYKSCISLSRAVPHYISIVLPPIYYNNKTTKQCFLLS</sequence>
<evidence type="ECO:0000313" key="1">
    <source>
        <dbReference type="EMBL" id="QPI16746.1"/>
    </source>
</evidence>
<protein>
    <submittedName>
        <fullName evidence="1">Uncharacterized protein</fullName>
    </submittedName>
</protein>
<reference evidence="1" key="1">
    <citation type="submission" date="2020-08" db="EMBL/GenBank/DDBJ databases">
        <title>Bridging the membrane lipid divide: bacteria of the FCB group superphylum have the potential to synthesize archaeal ether lipids.</title>
        <authorList>
            <person name="Villanueva L."/>
            <person name="von Meijenfeldt F.A.B."/>
            <person name="Westbye A.B."/>
            <person name="Yadav S."/>
            <person name="Hopmans E.C."/>
            <person name="Dutilh B.E."/>
            <person name="Sinninghe Damste J.S."/>
        </authorList>
    </citation>
    <scope>NUCLEOTIDE SEQUENCE</scope>
    <source>
        <strain evidence="1">NIOZ-UU159</strain>
    </source>
</reference>
<accession>A0A7S9SVE3</accession>
<gene>
    <name evidence="1" type="ORF">NIOZUU159_00241</name>
</gene>
<name>A0A7S9SVE3_9VIRU</name>